<accession>A0A0E9T077</accession>
<dbReference type="AlphaFoldDB" id="A0A0E9T077"/>
<reference evidence="1" key="1">
    <citation type="submission" date="2014-11" db="EMBL/GenBank/DDBJ databases">
        <authorList>
            <person name="Amaro Gonzalez C."/>
        </authorList>
    </citation>
    <scope>NUCLEOTIDE SEQUENCE</scope>
</reference>
<name>A0A0E9T077_ANGAN</name>
<organism evidence="1">
    <name type="scientific">Anguilla anguilla</name>
    <name type="common">European freshwater eel</name>
    <name type="synonym">Muraena anguilla</name>
    <dbReference type="NCBI Taxonomy" id="7936"/>
    <lineage>
        <taxon>Eukaryota</taxon>
        <taxon>Metazoa</taxon>
        <taxon>Chordata</taxon>
        <taxon>Craniata</taxon>
        <taxon>Vertebrata</taxon>
        <taxon>Euteleostomi</taxon>
        <taxon>Actinopterygii</taxon>
        <taxon>Neopterygii</taxon>
        <taxon>Teleostei</taxon>
        <taxon>Anguilliformes</taxon>
        <taxon>Anguillidae</taxon>
        <taxon>Anguilla</taxon>
    </lineage>
</organism>
<reference evidence="1" key="2">
    <citation type="journal article" date="2015" name="Fish Shellfish Immunol.">
        <title>Early steps in the European eel (Anguilla anguilla)-Vibrio vulnificus interaction in the gills: Role of the RtxA13 toxin.</title>
        <authorList>
            <person name="Callol A."/>
            <person name="Pajuelo D."/>
            <person name="Ebbesson L."/>
            <person name="Teles M."/>
            <person name="MacKenzie S."/>
            <person name="Amaro C."/>
        </authorList>
    </citation>
    <scope>NUCLEOTIDE SEQUENCE</scope>
</reference>
<proteinExistence type="predicted"/>
<sequence>MNLNYICLKLNFKLIFQSNKKQAFQHSNCCMSAWLL</sequence>
<dbReference type="EMBL" id="GBXM01061675">
    <property type="protein sequence ID" value="JAH46902.1"/>
    <property type="molecule type" value="Transcribed_RNA"/>
</dbReference>
<protein>
    <submittedName>
        <fullName evidence="1">Uncharacterized protein</fullName>
    </submittedName>
</protein>
<evidence type="ECO:0000313" key="1">
    <source>
        <dbReference type="EMBL" id="JAH46902.1"/>
    </source>
</evidence>